<protein>
    <submittedName>
        <fullName evidence="6">Zinc/manganese transport system substrate-binding protein</fullName>
    </submittedName>
</protein>
<accession>A0A2S6GE15</accession>
<evidence type="ECO:0000313" key="6">
    <source>
        <dbReference type="EMBL" id="PPK63477.1"/>
    </source>
</evidence>
<reference evidence="6 7" key="1">
    <citation type="submission" date="2018-02" db="EMBL/GenBank/DDBJ databases">
        <title>Genomic Encyclopedia of Archaeal and Bacterial Type Strains, Phase II (KMG-II): from individual species to whole genera.</title>
        <authorList>
            <person name="Goeker M."/>
        </authorList>
    </citation>
    <scope>NUCLEOTIDE SEQUENCE [LARGE SCALE GENOMIC DNA]</scope>
    <source>
        <strain evidence="6 7">YU 961-1</strain>
    </source>
</reference>
<keyword evidence="3" id="KW-0479">Metal-binding</keyword>
<comment type="caution">
    <text evidence="6">The sequence shown here is derived from an EMBL/GenBank/DDBJ whole genome shotgun (WGS) entry which is preliminary data.</text>
</comment>
<keyword evidence="4 5" id="KW-0732">Signal</keyword>
<name>A0A2S6GE15_9PSEU</name>
<dbReference type="Proteomes" id="UP000239203">
    <property type="component" value="Unassembled WGS sequence"/>
</dbReference>
<sequence>MISRTSRPHRSVATVAGLAALTLVTGTACGDSQAGGTAATGGKVPVVASTNVWASVAQAIGGDAVVVNAILSDPGADPHGYEAKPADATAFAGAEVVVSNGGGYDDFITGLAEGVDARKVVAYELVQSPNPGASAEPAPADAHGHAHGEVNEHVWYDLDTVHKVADKLAGELSAVAPEHAESFRVNAATFDKAIEDLAARAEAIGRSKPGAKVLATEPVAAYLLSTAGLTDATPHEFTEAIEEESDPSAAAVAETEALVDGKQVVAVVYNSQTETPVTMRLKEKAAAAGIPIVGVTETLPQGVTGYVDWMTKQVDALAAAVAAA</sequence>
<dbReference type="PANTHER" id="PTHR42953">
    <property type="entry name" value="HIGH-AFFINITY ZINC UPTAKE SYSTEM PROTEIN ZNUA-RELATED"/>
    <property type="match status" value="1"/>
</dbReference>
<feature type="signal peptide" evidence="5">
    <location>
        <begin position="1"/>
        <end position="30"/>
    </location>
</feature>
<dbReference type="GO" id="GO:0030001">
    <property type="term" value="P:metal ion transport"/>
    <property type="evidence" value="ECO:0007669"/>
    <property type="project" value="InterPro"/>
</dbReference>
<gene>
    <name evidence="6" type="ORF">CLV40_1274</name>
</gene>
<evidence type="ECO:0000256" key="4">
    <source>
        <dbReference type="ARBA" id="ARBA00022729"/>
    </source>
</evidence>
<proteinExistence type="predicted"/>
<dbReference type="GO" id="GO:0046872">
    <property type="term" value="F:metal ion binding"/>
    <property type="evidence" value="ECO:0007669"/>
    <property type="project" value="UniProtKB-KW"/>
</dbReference>
<evidence type="ECO:0000313" key="7">
    <source>
        <dbReference type="Proteomes" id="UP000239203"/>
    </source>
</evidence>
<feature type="chain" id="PRO_5015710423" evidence="5">
    <location>
        <begin position="31"/>
        <end position="324"/>
    </location>
</feature>
<comment type="subcellular location">
    <subcellularLocation>
        <location evidence="1">Cell envelope</location>
    </subcellularLocation>
</comment>
<dbReference type="InterPro" id="IPR050492">
    <property type="entry name" value="Bact_metal-bind_prot9"/>
</dbReference>
<dbReference type="RefSeq" id="WP_104482701.1">
    <property type="nucleotide sequence ID" value="NZ_CP154825.1"/>
</dbReference>
<keyword evidence="2" id="KW-0813">Transport</keyword>
<dbReference type="GO" id="GO:0030313">
    <property type="term" value="C:cell envelope"/>
    <property type="evidence" value="ECO:0007669"/>
    <property type="project" value="UniProtKB-SubCell"/>
</dbReference>
<evidence type="ECO:0000256" key="3">
    <source>
        <dbReference type="ARBA" id="ARBA00022723"/>
    </source>
</evidence>
<dbReference type="AlphaFoldDB" id="A0A2S6GE15"/>
<dbReference type="InterPro" id="IPR006127">
    <property type="entry name" value="ZnuA-like"/>
</dbReference>
<dbReference type="PROSITE" id="PS51257">
    <property type="entry name" value="PROKAR_LIPOPROTEIN"/>
    <property type="match status" value="1"/>
</dbReference>
<keyword evidence="7" id="KW-1185">Reference proteome</keyword>
<dbReference type="Pfam" id="PF01297">
    <property type="entry name" value="ZnuA"/>
    <property type="match status" value="1"/>
</dbReference>
<organism evidence="6 7">
    <name type="scientific">Actinokineospora auranticolor</name>
    <dbReference type="NCBI Taxonomy" id="155976"/>
    <lineage>
        <taxon>Bacteria</taxon>
        <taxon>Bacillati</taxon>
        <taxon>Actinomycetota</taxon>
        <taxon>Actinomycetes</taxon>
        <taxon>Pseudonocardiales</taxon>
        <taxon>Pseudonocardiaceae</taxon>
        <taxon>Actinokineospora</taxon>
    </lineage>
</organism>
<dbReference type="Gene3D" id="3.40.50.1980">
    <property type="entry name" value="Nitrogenase molybdenum iron protein domain"/>
    <property type="match status" value="2"/>
</dbReference>
<evidence type="ECO:0000256" key="2">
    <source>
        <dbReference type="ARBA" id="ARBA00022448"/>
    </source>
</evidence>
<dbReference type="SUPFAM" id="SSF53807">
    <property type="entry name" value="Helical backbone' metal receptor"/>
    <property type="match status" value="1"/>
</dbReference>
<dbReference type="EMBL" id="PTIX01000027">
    <property type="protein sequence ID" value="PPK63477.1"/>
    <property type="molecule type" value="Genomic_DNA"/>
</dbReference>
<dbReference type="PANTHER" id="PTHR42953:SF1">
    <property type="entry name" value="METAL-BINDING PROTEIN HI_0362-RELATED"/>
    <property type="match status" value="1"/>
</dbReference>
<dbReference type="OrthoDB" id="5296019at2"/>
<evidence type="ECO:0000256" key="5">
    <source>
        <dbReference type="SAM" id="SignalP"/>
    </source>
</evidence>
<evidence type="ECO:0000256" key="1">
    <source>
        <dbReference type="ARBA" id="ARBA00004196"/>
    </source>
</evidence>